<keyword evidence="3" id="KW-1185">Reference proteome</keyword>
<evidence type="ECO:0000313" key="2">
    <source>
        <dbReference type="EMBL" id="MBY3591162.1"/>
    </source>
</evidence>
<keyword evidence="1" id="KW-0812">Transmembrane</keyword>
<evidence type="ECO:0000256" key="1">
    <source>
        <dbReference type="SAM" id="Phobius"/>
    </source>
</evidence>
<gene>
    <name evidence="2" type="ORF">HJA87_14920</name>
</gene>
<name>A0ABS7LI47_9HYPH</name>
<feature type="transmembrane region" description="Helical" evidence="1">
    <location>
        <begin position="7"/>
        <end position="31"/>
    </location>
</feature>
<dbReference type="Proteomes" id="UP000720124">
    <property type="component" value="Unassembled WGS sequence"/>
</dbReference>
<evidence type="ECO:0000313" key="3">
    <source>
        <dbReference type="Proteomes" id="UP000720124"/>
    </source>
</evidence>
<protein>
    <submittedName>
        <fullName evidence="2">Uncharacterized protein</fullName>
    </submittedName>
</protein>
<comment type="caution">
    <text evidence="2">The sequence shown here is derived from an EMBL/GenBank/DDBJ whole genome shotgun (WGS) entry which is preliminary data.</text>
</comment>
<sequence>MDTATQWALFLGILALASWLVGGLAAVIGNVELDPHRQKAAEYLTFGLSATGFISAIAMALILVIR</sequence>
<proteinExistence type="predicted"/>
<reference evidence="2 3" key="1">
    <citation type="submission" date="2020-06" db="EMBL/GenBank/DDBJ databases">
        <title>Global-level population genomics: horizontal gene transfer, symbiosis and evolution in Rhizobia.</title>
        <authorList>
            <person name="Gai Y."/>
        </authorList>
    </citation>
    <scope>NUCLEOTIDE SEQUENCE [LARGE SCALE GENOMIC DNA]</scope>
    <source>
        <strain evidence="2 3">PLR6_1b</strain>
    </source>
</reference>
<keyword evidence="1" id="KW-0472">Membrane</keyword>
<keyword evidence="1" id="KW-1133">Transmembrane helix</keyword>
<dbReference type="EMBL" id="JABTXI010000005">
    <property type="protein sequence ID" value="MBY3591162.1"/>
    <property type="molecule type" value="Genomic_DNA"/>
</dbReference>
<accession>A0ABS7LI47</accession>
<dbReference type="RefSeq" id="WP_207609053.1">
    <property type="nucleotide sequence ID" value="NZ_CP071619.1"/>
</dbReference>
<organism evidence="2 3">
    <name type="scientific">Rhizobium bangladeshense</name>
    <dbReference type="NCBI Taxonomy" id="1138189"/>
    <lineage>
        <taxon>Bacteria</taxon>
        <taxon>Pseudomonadati</taxon>
        <taxon>Pseudomonadota</taxon>
        <taxon>Alphaproteobacteria</taxon>
        <taxon>Hyphomicrobiales</taxon>
        <taxon>Rhizobiaceae</taxon>
        <taxon>Rhizobium/Agrobacterium group</taxon>
        <taxon>Rhizobium</taxon>
    </lineage>
</organism>
<feature type="transmembrane region" description="Helical" evidence="1">
    <location>
        <begin position="43"/>
        <end position="65"/>
    </location>
</feature>